<evidence type="ECO:0000313" key="4">
    <source>
        <dbReference type="Proteomes" id="UP001589748"/>
    </source>
</evidence>
<name>A0ABV5LSQ5_9ACTN</name>
<dbReference type="Pfam" id="PF07228">
    <property type="entry name" value="SpoIIE"/>
    <property type="match status" value="1"/>
</dbReference>
<proteinExistence type="predicted"/>
<dbReference type="Gene3D" id="3.30.450.20">
    <property type="entry name" value="PAS domain"/>
    <property type="match status" value="1"/>
</dbReference>
<dbReference type="InterPro" id="IPR001932">
    <property type="entry name" value="PPM-type_phosphatase-like_dom"/>
</dbReference>
<evidence type="ECO:0000256" key="1">
    <source>
        <dbReference type="ARBA" id="ARBA00022801"/>
    </source>
</evidence>
<evidence type="ECO:0000313" key="3">
    <source>
        <dbReference type="EMBL" id="MFB9377110.1"/>
    </source>
</evidence>
<feature type="domain" description="PPM-type phosphatase" evidence="2">
    <location>
        <begin position="476"/>
        <end position="688"/>
    </location>
</feature>
<sequence>MPGFELYGGDPSVLSGVSAATFLRASFIALFGPTSCHVLHLDTDGLSLRDVLDPAGIAHPAHVGTLFGRVTRVDAPAGSTDETPDPLLGPGEQSWAYLPVLGVAGPLGLLRLGFTRLGGLGPDEQDRATALLEQYARTVEENVALRDAARAERRFRALAGADVLDVFTTLGDALTARPGIPPLTSDLPGWRALAGHDDDSTPVDWLTTVHPADLAVVQDSWNFGRATGSRVTCRFRIRTREGWRWLSAVAVPVREPGADPTDPTVVTEWVGSLTDVTETVRSRRRNRALQQLAVSMAEAEDVPSAAEAIIAAVVAGTGARRGLLVLHNPVAGRLVVHSDDLRLPHLLRQSRISVAEHAELVDVLARRGGLTLTADSAPEELDPVPDVLRRQFALAAGQGEVAWRLTPLELRGRPLGTLTLGFSDGDLEGDDDAARAFEETVRRQIASGLDRLLLLESERSTAHVLQEALQPGPLPDVPWLHAVRATSTATGHDVGGDWAEIIALDDDLVAVVLGDVMGRGAHAATVMGEVRTMVRTLAVVDPHPTAVLQGLDACLAAIGGDDLVTLFYGLLSSEGRLLAASAGHIPPLTCSGGIHYLDLVPGLPLGVPGDLREDVLEEKLVAGAGLLVFSDGLVETRTRGLTEGMDAVLSIFSSEIPPSTEALVEGLMTRMAEADEVDDDVTLLALRYLPPGFDRTAQPAP</sequence>
<dbReference type="SUPFAM" id="SSF55785">
    <property type="entry name" value="PYP-like sensor domain (PAS domain)"/>
    <property type="match status" value="1"/>
</dbReference>
<dbReference type="SUPFAM" id="SSF55781">
    <property type="entry name" value="GAF domain-like"/>
    <property type="match status" value="1"/>
</dbReference>
<organism evidence="3 4">
    <name type="scientific">Kineococcus gynurae</name>
    <dbReference type="NCBI Taxonomy" id="452979"/>
    <lineage>
        <taxon>Bacteria</taxon>
        <taxon>Bacillati</taxon>
        <taxon>Actinomycetota</taxon>
        <taxon>Actinomycetes</taxon>
        <taxon>Kineosporiales</taxon>
        <taxon>Kineosporiaceae</taxon>
        <taxon>Kineococcus</taxon>
    </lineage>
</organism>
<dbReference type="InterPro" id="IPR035965">
    <property type="entry name" value="PAS-like_dom_sf"/>
</dbReference>
<dbReference type="Proteomes" id="UP001589748">
    <property type="component" value="Unassembled WGS sequence"/>
</dbReference>
<gene>
    <name evidence="3" type="ORF">ACFFVI_09015</name>
</gene>
<dbReference type="CDD" id="cd00130">
    <property type="entry name" value="PAS"/>
    <property type="match status" value="1"/>
</dbReference>
<dbReference type="InterPro" id="IPR036457">
    <property type="entry name" value="PPM-type-like_dom_sf"/>
</dbReference>
<keyword evidence="4" id="KW-1185">Reference proteome</keyword>
<dbReference type="RefSeq" id="WP_380135119.1">
    <property type="nucleotide sequence ID" value="NZ_JBHLUI010000003.1"/>
</dbReference>
<dbReference type="PANTHER" id="PTHR43156:SF2">
    <property type="entry name" value="STAGE II SPORULATION PROTEIN E"/>
    <property type="match status" value="1"/>
</dbReference>
<dbReference type="InterPro" id="IPR029016">
    <property type="entry name" value="GAF-like_dom_sf"/>
</dbReference>
<comment type="caution">
    <text evidence="3">The sequence shown here is derived from an EMBL/GenBank/DDBJ whole genome shotgun (WGS) entry which is preliminary data.</text>
</comment>
<dbReference type="InterPro" id="IPR052016">
    <property type="entry name" value="Bact_Sigma-Reg"/>
</dbReference>
<dbReference type="InterPro" id="IPR013655">
    <property type="entry name" value="PAS_fold_3"/>
</dbReference>
<keyword evidence="1" id="KW-0378">Hydrolase</keyword>
<accession>A0ABV5LSQ5</accession>
<dbReference type="Pfam" id="PF08447">
    <property type="entry name" value="PAS_3"/>
    <property type="match status" value="1"/>
</dbReference>
<evidence type="ECO:0000259" key="2">
    <source>
        <dbReference type="SMART" id="SM00331"/>
    </source>
</evidence>
<reference evidence="3 4" key="1">
    <citation type="submission" date="2024-09" db="EMBL/GenBank/DDBJ databases">
        <authorList>
            <person name="Sun Q."/>
            <person name="Mori K."/>
        </authorList>
    </citation>
    <scope>NUCLEOTIDE SEQUENCE [LARGE SCALE GENOMIC DNA]</scope>
    <source>
        <strain evidence="3 4">TISTR 1856</strain>
    </source>
</reference>
<dbReference type="SMART" id="SM00331">
    <property type="entry name" value="PP2C_SIG"/>
    <property type="match status" value="1"/>
</dbReference>
<protein>
    <submittedName>
        <fullName evidence="3">SpoIIE family protein phosphatase</fullName>
    </submittedName>
</protein>
<dbReference type="InterPro" id="IPR000014">
    <property type="entry name" value="PAS"/>
</dbReference>
<dbReference type="EMBL" id="JBHMDM010000004">
    <property type="protein sequence ID" value="MFB9377110.1"/>
    <property type="molecule type" value="Genomic_DNA"/>
</dbReference>
<dbReference type="Gene3D" id="3.30.450.40">
    <property type="match status" value="1"/>
</dbReference>
<dbReference type="PANTHER" id="PTHR43156">
    <property type="entry name" value="STAGE II SPORULATION PROTEIN E-RELATED"/>
    <property type="match status" value="1"/>
</dbReference>
<dbReference type="Gene3D" id="3.60.40.10">
    <property type="entry name" value="PPM-type phosphatase domain"/>
    <property type="match status" value="1"/>
</dbReference>